<dbReference type="EMBL" id="ML991788">
    <property type="protein sequence ID" value="KAF2235849.1"/>
    <property type="molecule type" value="Genomic_DNA"/>
</dbReference>
<dbReference type="PANTHER" id="PTHR23502">
    <property type="entry name" value="MAJOR FACILITATOR SUPERFAMILY"/>
    <property type="match status" value="1"/>
</dbReference>
<evidence type="ECO:0000256" key="1">
    <source>
        <dbReference type="ARBA" id="ARBA00004141"/>
    </source>
</evidence>
<keyword evidence="4 5" id="KW-0472">Membrane</keyword>
<dbReference type="AlphaFoldDB" id="A0A6A6HDE7"/>
<comment type="subcellular location">
    <subcellularLocation>
        <location evidence="1">Membrane</location>
        <topology evidence="1">Multi-pass membrane protein</topology>
    </subcellularLocation>
</comment>
<keyword evidence="8" id="KW-1185">Reference proteome</keyword>
<feature type="transmembrane region" description="Helical" evidence="5">
    <location>
        <begin position="415"/>
        <end position="436"/>
    </location>
</feature>
<feature type="transmembrane region" description="Helical" evidence="5">
    <location>
        <begin position="272"/>
        <end position="299"/>
    </location>
</feature>
<evidence type="ECO:0000259" key="6">
    <source>
        <dbReference type="PROSITE" id="PS50850"/>
    </source>
</evidence>
<dbReference type="PROSITE" id="PS50850">
    <property type="entry name" value="MFS"/>
    <property type="match status" value="1"/>
</dbReference>
<feature type="transmembrane region" description="Helical" evidence="5">
    <location>
        <begin position="197"/>
        <end position="217"/>
    </location>
</feature>
<dbReference type="GO" id="GO:0005886">
    <property type="term" value="C:plasma membrane"/>
    <property type="evidence" value="ECO:0007669"/>
    <property type="project" value="TreeGrafter"/>
</dbReference>
<feature type="transmembrane region" description="Helical" evidence="5">
    <location>
        <begin position="353"/>
        <end position="374"/>
    </location>
</feature>
<feature type="transmembrane region" description="Helical" evidence="5">
    <location>
        <begin position="380"/>
        <end position="403"/>
    </location>
</feature>
<dbReference type="PANTHER" id="PTHR23502:SF159">
    <property type="entry name" value="TRANSPORTER, PUTATIVE (AFU_ORTHOLOGUE AFUA_4G14230)-RELATED"/>
    <property type="match status" value="1"/>
</dbReference>
<feature type="transmembrane region" description="Helical" evidence="5">
    <location>
        <begin position="84"/>
        <end position="103"/>
    </location>
</feature>
<dbReference type="InterPro" id="IPR036259">
    <property type="entry name" value="MFS_trans_sf"/>
</dbReference>
<feature type="transmembrane region" description="Helical" evidence="5">
    <location>
        <begin position="43"/>
        <end position="64"/>
    </location>
</feature>
<dbReference type="InterPro" id="IPR020846">
    <property type="entry name" value="MFS_dom"/>
</dbReference>
<keyword evidence="2 5" id="KW-0812">Transmembrane</keyword>
<dbReference type="Gene3D" id="1.20.1250.20">
    <property type="entry name" value="MFS general substrate transporter like domains"/>
    <property type="match status" value="1"/>
</dbReference>
<keyword evidence="3 5" id="KW-1133">Transmembrane helix</keyword>
<organism evidence="7 8">
    <name type="scientific">Viridothelium virens</name>
    <name type="common">Speckled blister lichen</name>
    <name type="synonym">Trypethelium virens</name>
    <dbReference type="NCBI Taxonomy" id="1048519"/>
    <lineage>
        <taxon>Eukaryota</taxon>
        <taxon>Fungi</taxon>
        <taxon>Dikarya</taxon>
        <taxon>Ascomycota</taxon>
        <taxon>Pezizomycotina</taxon>
        <taxon>Dothideomycetes</taxon>
        <taxon>Dothideomycetes incertae sedis</taxon>
        <taxon>Trypetheliales</taxon>
        <taxon>Trypetheliaceae</taxon>
        <taxon>Viridothelium</taxon>
    </lineage>
</organism>
<gene>
    <name evidence="7" type="ORF">EV356DRAFT_444140</name>
</gene>
<feature type="transmembrane region" description="Helical" evidence="5">
    <location>
        <begin position="442"/>
        <end position="466"/>
    </location>
</feature>
<dbReference type="Proteomes" id="UP000800092">
    <property type="component" value="Unassembled WGS sequence"/>
</dbReference>
<proteinExistence type="predicted"/>
<feature type="transmembrane region" description="Helical" evidence="5">
    <location>
        <begin position="311"/>
        <end position="332"/>
    </location>
</feature>
<evidence type="ECO:0000256" key="2">
    <source>
        <dbReference type="ARBA" id="ARBA00022692"/>
    </source>
</evidence>
<protein>
    <submittedName>
        <fullName evidence="7">MFS transporter</fullName>
    </submittedName>
</protein>
<evidence type="ECO:0000256" key="3">
    <source>
        <dbReference type="ARBA" id="ARBA00022989"/>
    </source>
</evidence>
<evidence type="ECO:0000313" key="7">
    <source>
        <dbReference type="EMBL" id="KAF2235849.1"/>
    </source>
</evidence>
<reference evidence="7" key="1">
    <citation type="journal article" date="2020" name="Stud. Mycol.">
        <title>101 Dothideomycetes genomes: a test case for predicting lifestyles and emergence of pathogens.</title>
        <authorList>
            <person name="Haridas S."/>
            <person name="Albert R."/>
            <person name="Binder M."/>
            <person name="Bloem J."/>
            <person name="Labutti K."/>
            <person name="Salamov A."/>
            <person name="Andreopoulos B."/>
            <person name="Baker S."/>
            <person name="Barry K."/>
            <person name="Bills G."/>
            <person name="Bluhm B."/>
            <person name="Cannon C."/>
            <person name="Castanera R."/>
            <person name="Culley D."/>
            <person name="Daum C."/>
            <person name="Ezra D."/>
            <person name="Gonzalez J."/>
            <person name="Henrissat B."/>
            <person name="Kuo A."/>
            <person name="Liang C."/>
            <person name="Lipzen A."/>
            <person name="Lutzoni F."/>
            <person name="Magnuson J."/>
            <person name="Mondo S."/>
            <person name="Nolan M."/>
            <person name="Ohm R."/>
            <person name="Pangilinan J."/>
            <person name="Park H.-J."/>
            <person name="Ramirez L."/>
            <person name="Alfaro M."/>
            <person name="Sun H."/>
            <person name="Tritt A."/>
            <person name="Yoshinaga Y."/>
            <person name="Zwiers L.-H."/>
            <person name="Turgeon B."/>
            <person name="Goodwin S."/>
            <person name="Spatafora J."/>
            <person name="Crous P."/>
            <person name="Grigoriev I."/>
        </authorList>
    </citation>
    <scope>NUCLEOTIDE SEQUENCE</scope>
    <source>
        <strain evidence="7">Tuck. ex Michener</strain>
    </source>
</reference>
<evidence type="ECO:0000256" key="5">
    <source>
        <dbReference type="SAM" id="Phobius"/>
    </source>
</evidence>
<sequence length="484" mass="53028">MQVLKASEAGNLKLAKDGVTILIPQPSDDPDDPLNWSWTQKHLALIPLIFASLLTDFSITWGSVLFQAQGPTFNMTPSAVSQSLSGSLFMMGPGGVLAVPLIQRFGRLPVVFWSQILAALTVMAAAVSPNYACFTAFRTLQGFVCSPPQVVGLSIVHDMFFFHERARKVNIWVLCFLGGPFLGPFIAAWLIEAVSWRADFGVLSGLFGFSAILVVLLGRETLYDRLSPQKKEAGVKGKLKLLTGVAGAQMSGRPIVWTVCKDLVTVQLRPQIFFLTVIFIMVLVAWVIGINTTISLLVVPPPYSFSPSAEAVSWVAPMIGAGLGELWGYWFNDFLLRRHLRTHEGSYTVENRLWGVYTPAVIAFVGLILYGQALQHTLHWIALLVAWACVAFGMIAATTAISAYCLDSFPNHSSLVASIINFWRTTGGFCVVYFQLKWIATSGAAVTFGCQGMILGVAFITGVVTTQIWGKRWRKKYPPPKAEN</sequence>
<feature type="transmembrane region" description="Helical" evidence="5">
    <location>
        <begin position="169"/>
        <end position="191"/>
    </location>
</feature>
<dbReference type="SUPFAM" id="SSF103473">
    <property type="entry name" value="MFS general substrate transporter"/>
    <property type="match status" value="1"/>
</dbReference>
<dbReference type="InterPro" id="IPR011701">
    <property type="entry name" value="MFS"/>
</dbReference>
<feature type="domain" description="Major facilitator superfamily (MFS) profile" evidence="6">
    <location>
        <begin position="44"/>
        <end position="474"/>
    </location>
</feature>
<feature type="transmembrane region" description="Helical" evidence="5">
    <location>
        <begin position="110"/>
        <end position="128"/>
    </location>
</feature>
<evidence type="ECO:0000313" key="8">
    <source>
        <dbReference type="Proteomes" id="UP000800092"/>
    </source>
</evidence>
<dbReference type="OrthoDB" id="2533084at2759"/>
<dbReference type="GO" id="GO:0022857">
    <property type="term" value="F:transmembrane transporter activity"/>
    <property type="evidence" value="ECO:0007669"/>
    <property type="project" value="InterPro"/>
</dbReference>
<evidence type="ECO:0000256" key="4">
    <source>
        <dbReference type="ARBA" id="ARBA00023136"/>
    </source>
</evidence>
<name>A0A6A6HDE7_VIRVR</name>
<accession>A0A6A6HDE7</accession>
<dbReference type="Pfam" id="PF07690">
    <property type="entry name" value="MFS_1"/>
    <property type="match status" value="1"/>
</dbReference>